<dbReference type="InterPro" id="IPR048279">
    <property type="entry name" value="MdtK-like"/>
</dbReference>
<sequence length="451" mass="50082">MSIIKIDYENGSIRKLFVKQLIPSVLGMVFSALFVIVDGIFVGRGIGSDALAAVNIVAPIFTMMTGIGLMFGMGAAIIATIHLSKKKGKSANIIITQSFTISSLIMLLFTLLVICFPKQITVILGTPEDLITMETEYLTWISCFSVFQTAISSLPFFVRISNPNYSLICLSVATVLNIVLDYIFIFVFKWGLKGAATATGIGQVMATLMLVSYLIKDTTELKFVKLHITYKNMQCALRNTAIIVRLGFAVFLSELTISIMSIAGNYTFSFYIGVAGVAAFSIINYMFPIVYMVFNAISQSAQPIISYNYGQNKRDKYISTLRLAIWTTIVISGIFVSILTLFNHQFVSLFIPDRTNPAWEIATNGLPYFSLDFIFFGVNVIAIGYYMSVQNVKRAMMFTIIRGVFPIICFVIIPVWLGIKGIWLSVPIAEISTTLIILIIITKTKFSIHKK</sequence>
<dbReference type="GO" id="GO:0042910">
    <property type="term" value="F:xenobiotic transmembrane transporter activity"/>
    <property type="evidence" value="ECO:0007669"/>
    <property type="project" value="InterPro"/>
</dbReference>
<evidence type="ECO:0000256" key="4">
    <source>
        <dbReference type="ARBA" id="ARBA00022448"/>
    </source>
</evidence>
<keyword evidence="9" id="KW-0046">Antibiotic resistance</keyword>
<feature type="transmembrane region" description="Helical" evidence="10">
    <location>
        <begin position="21"/>
        <end position="44"/>
    </location>
</feature>
<dbReference type="GO" id="GO:0005886">
    <property type="term" value="C:plasma membrane"/>
    <property type="evidence" value="ECO:0007669"/>
    <property type="project" value="UniProtKB-SubCell"/>
</dbReference>
<feature type="transmembrane region" description="Helical" evidence="10">
    <location>
        <begin position="56"/>
        <end position="81"/>
    </location>
</feature>
<proteinExistence type="inferred from homology"/>
<evidence type="ECO:0000313" key="11">
    <source>
        <dbReference type="EMBL" id="SBW05645.1"/>
    </source>
</evidence>
<gene>
    <name evidence="11" type="ORF">KL86DYS2_12828</name>
</gene>
<evidence type="ECO:0000256" key="1">
    <source>
        <dbReference type="ARBA" id="ARBA00004651"/>
    </source>
</evidence>
<feature type="transmembrane region" description="Helical" evidence="10">
    <location>
        <begin position="93"/>
        <end position="117"/>
    </location>
</feature>
<dbReference type="PIRSF" id="PIRSF006603">
    <property type="entry name" value="DinF"/>
    <property type="match status" value="1"/>
</dbReference>
<dbReference type="PANTHER" id="PTHR43823">
    <property type="entry name" value="SPORULATION PROTEIN YKVU"/>
    <property type="match status" value="1"/>
</dbReference>
<name>A0A212K2A6_9BACT</name>
<evidence type="ECO:0000256" key="6">
    <source>
        <dbReference type="ARBA" id="ARBA00022692"/>
    </source>
</evidence>
<evidence type="ECO:0000256" key="2">
    <source>
        <dbReference type="ARBA" id="ARBA00008417"/>
    </source>
</evidence>
<keyword evidence="8 10" id="KW-0472">Membrane</keyword>
<comment type="subcellular location">
    <subcellularLocation>
        <location evidence="1">Cell membrane</location>
        <topology evidence="1">Multi-pass membrane protein</topology>
    </subcellularLocation>
</comment>
<feature type="transmembrane region" description="Helical" evidence="10">
    <location>
        <begin position="236"/>
        <end position="262"/>
    </location>
</feature>
<evidence type="ECO:0000256" key="8">
    <source>
        <dbReference type="ARBA" id="ARBA00023136"/>
    </source>
</evidence>
<feature type="transmembrane region" description="Helical" evidence="10">
    <location>
        <begin position="268"/>
        <end position="294"/>
    </location>
</feature>
<dbReference type="RefSeq" id="WP_296950912.1">
    <property type="nucleotide sequence ID" value="NZ_LT599021.1"/>
</dbReference>
<accession>A0A212K2A6</accession>
<dbReference type="AlphaFoldDB" id="A0A212K2A6"/>
<dbReference type="InterPro" id="IPR045070">
    <property type="entry name" value="MATE_MepA-like"/>
</dbReference>
<evidence type="ECO:0000256" key="3">
    <source>
        <dbReference type="ARBA" id="ARBA00022106"/>
    </source>
</evidence>
<feature type="transmembrane region" description="Helical" evidence="10">
    <location>
        <begin position="137"/>
        <end position="158"/>
    </location>
</feature>
<dbReference type="GO" id="GO:0015297">
    <property type="term" value="F:antiporter activity"/>
    <property type="evidence" value="ECO:0007669"/>
    <property type="project" value="InterPro"/>
</dbReference>
<evidence type="ECO:0000256" key="7">
    <source>
        <dbReference type="ARBA" id="ARBA00022989"/>
    </source>
</evidence>
<feature type="transmembrane region" description="Helical" evidence="10">
    <location>
        <begin position="323"/>
        <end position="346"/>
    </location>
</feature>
<dbReference type="InterPro" id="IPR002528">
    <property type="entry name" value="MATE_fam"/>
</dbReference>
<dbReference type="CDD" id="cd13143">
    <property type="entry name" value="MATE_MepA_like"/>
    <property type="match status" value="1"/>
</dbReference>
<reference evidence="11" key="1">
    <citation type="submission" date="2016-04" db="EMBL/GenBank/DDBJ databases">
        <authorList>
            <person name="Evans L.H."/>
            <person name="Alamgir A."/>
            <person name="Owens N."/>
            <person name="Weber N.D."/>
            <person name="Virtaneva K."/>
            <person name="Barbian K."/>
            <person name="Babar A."/>
            <person name="Rosenke K."/>
        </authorList>
    </citation>
    <scope>NUCLEOTIDE SEQUENCE</scope>
    <source>
        <strain evidence="11">86-2</strain>
    </source>
</reference>
<dbReference type="Pfam" id="PF01554">
    <property type="entry name" value="MatE"/>
    <property type="match status" value="2"/>
</dbReference>
<dbReference type="PANTHER" id="PTHR43823:SF3">
    <property type="entry name" value="MULTIDRUG EXPORT PROTEIN MEPA"/>
    <property type="match status" value="1"/>
</dbReference>
<dbReference type="GO" id="GO:0046677">
    <property type="term" value="P:response to antibiotic"/>
    <property type="evidence" value="ECO:0007669"/>
    <property type="project" value="UniProtKB-KW"/>
</dbReference>
<feature type="transmembrane region" description="Helical" evidence="10">
    <location>
        <begin position="399"/>
        <end position="416"/>
    </location>
</feature>
<keyword evidence="6 10" id="KW-0812">Transmembrane</keyword>
<keyword evidence="7 10" id="KW-1133">Transmembrane helix</keyword>
<feature type="transmembrane region" description="Helical" evidence="10">
    <location>
        <begin position="366"/>
        <end position="387"/>
    </location>
</feature>
<evidence type="ECO:0000256" key="5">
    <source>
        <dbReference type="ARBA" id="ARBA00022475"/>
    </source>
</evidence>
<feature type="transmembrane region" description="Helical" evidence="10">
    <location>
        <begin position="165"/>
        <end position="188"/>
    </location>
</feature>
<keyword evidence="5" id="KW-1003">Cell membrane</keyword>
<feature type="transmembrane region" description="Helical" evidence="10">
    <location>
        <begin position="194"/>
        <end position="215"/>
    </location>
</feature>
<evidence type="ECO:0000256" key="9">
    <source>
        <dbReference type="ARBA" id="ARBA00023251"/>
    </source>
</evidence>
<organism evidence="11">
    <name type="scientific">uncultured Dysgonomonas sp</name>
    <dbReference type="NCBI Taxonomy" id="206096"/>
    <lineage>
        <taxon>Bacteria</taxon>
        <taxon>Pseudomonadati</taxon>
        <taxon>Bacteroidota</taxon>
        <taxon>Bacteroidia</taxon>
        <taxon>Bacteroidales</taxon>
        <taxon>Dysgonomonadaceae</taxon>
        <taxon>Dysgonomonas</taxon>
        <taxon>environmental samples</taxon>
    </lineage>
</organism>
<protein>
    <recommendedName>
        <fullName evidence="3">Multidrug export protein MepA</fullName>
    </recommendedName>
</protein>
<comment type="similarity">
    <text evidence="2">Belongs to the multi antimicrobial extrusion (MATE) (TC 2.A.66.1) family. MepA subfamily.</text>
</comment>
<dbReference type="EMBL" id="FLUL01000001">
    <property type="protein sequence ID" value="SBW05645.1"/>
    <property type="molecule type" value="Genomic_DNA"/>
</dbReference>
<feature type="transmembrane region" description="Helical" evidence="10">
    <location>
        <begin position="422"/>
        <end position="441"/>
    </location>
</feature>
<dbReference type="InterPro" id="IPR051327">
    <property type="entry name" value="MATE_MepA_subfamily"/>
</dbReference>
<keyword evidence="4" id="KW-0813">Transport</keyword>
<evidence type="ECO:0000256" key="10">
    <source>
        <dbReference type="SAM" id="Phobius"/>
    </source>
</evidence>